<dbReference type="NCBIfam" id="TIGR01350">
    <property type="entry name" value="lipoamide_DH"/>
    <property type="match status" value="1"/>
</dbReference>
<evidence type="ECO:0000256" key="12">
    <source>
        <dbReference type="ARBA" id="ARBA00049187"/>
    </source>
</evidence>
<dbReference type="InterPro" id="IPR001100">
    <property type="entry name" value="Pyr_nuc-diS_OxRdtase"/>
</dbReference>
<reference evidence="17" key="1">
    <citation type="journal article" date="2019" name="Int. J. Syst. Evol. Microbiol.">
        <title>The Global Catalogue of Microorganisms (GCM) 10K type strain sequencing project: providing services to taxonomists for standard genome sequencing and annotation.</title>
        <authorList>
            <consortium name="The Broad Institute Genomics Platform"/>
            <consortium name="The Broad Institute Genome Sequencing Center for Infectious Disease"/>
            <person name="Wu L."/>
            <person name="Ma J."/>
        </authorList>
    </citation>
    <scope>NUCLEOTIDE SEQUENCE [LARGE SCALE GENOMIC DNA]</scope>
    <source>
        <strain evidence="17">CCUG 58127</strain>
    </source>
</reference>
<keyword evidence="7 13" id="KW-0274">FAD</keyword>
<evidence type="ECO:0000256" key="1">
    <source>
        <dbReference type="ARBA" id="ARBA00004496"/>
    </source>
</evidence>
<feature type="domain" description="FAD/NAD(P)-binding" evidence="15">
    <location>
        <begin position="8"/>
        <end position="319"/>
    </location>
</feature>
<evidence type="ECO:0000256" key="3">
    <source>
        <dbReference type="ARBA" id="ARBA00012608"/>
    </source>
</evidence>
<keyword evidence="6 13" id="KW-0285">Flavoprotein</keyword>
<dbReference type="InterPro" id="IPR012999">
    <property type="entry name" value="Pyr_OxRdtase_I_AS"/>
</dbReference>
<dbReference type="PRINTS" id="PR00368">
    <property type="entry name" value="FADPNR"/>
</dbReference>
<keyword evidence="9 13" id="KW-0520">NAD</keyword>
<evidence type="ECO:0000256" key="5">
    <source>
        <dbReference type="ARBA" id="ARBA00022490"/>
    </source>
</evidence>
<dbReference type="Gene3D" id="3.30.390.30">
    <property type="match status" value="1"/>
</dbReference>
<comment type="catalytic activity">
    <reaction evidence="12 13">
        <text>N(6)-[(R)-dihydrolipoyl]-L-lysyl-[protein] + NAD(+) = N(6)-[(R)-lipoyl]-L-lysyl-[protein] + NADH + H(+)</text>
        <dbReference type="Rhea" id="RHEA:15045"/>
        <dbReference type="Rhea" id="RHEA-COMP:10474"/>
        <dbReference type="Rhea" id="RHEA-COMP:10475"/>
        <dbReference type="ChEBI" id="CHEBI:15378"/>
        <dbReference type="ChEBI" id="CHEBI:57540"/>
        <dbReference type="ChEBI" id="CHEBI:57945"/>
        <dbReference type="ChEBI" id="CHEBI:83099"/>
        <dbReference type="ChEBI" id="CHEBI:83100"/>
        <dbReference type="EC" id="1.8.1.4"/>
    </reaction>
</comment>
<dbReference type="Proteomes" id="UP001596298">
    <property type="component" value="Unassembled WGS sequence"/>
</dbReference>
<evidence type="ECO:0000256" key="10">
    <source>
        <dbReference type="ARBA" id="ARBA00023157"/>
    </source>
</evidence>
<keyword evidence="17" id="KW-1185">Reference proteome</keyword>
<comment type="similarity">
    <text evidence="2 13">Belongs to the class-I pyridine nucleotide-disulfide oxidoreductase family.</text>
</comment>
<dbReference type="EC" id="1.8.1.4" evidence="3 13"/>
<sequence>MTASADNFDLVILGGGSGGYACAFRAAELGLRVALVEKDKVGGTCLHRGCIPTKALLHAAEVADSAREGSKFGVKTTFESVDMAGVHSYKDGVIGRLYKGLQGLVKSHDITFVEGTGRLSSPSTVTVGDRVLTGKNVVLATGSYAKTLPSVEIGGHIVTSDQALSIDHVPSRVIVLGGGVIGVEFASVFSSFGSEVTIVEALPRLVAAEDEAISKQLERAFKKRKIKALTNAKLASATQQGDEVTVTLESGDTITADLLLVAVGRGPVTDDLGYAEAGVTIDRGFVITDERCRTGVPGVYAVGDIVPGLQLAHRGFAQGIFVAEDIAGKAPTPIDESGIPRVTYCDPEIASVGLTEAAAREKHGDSTTSYDYNLGGNGKSQILQTQGFVKVVRAGDTGAVVGVHMIGARMGEQVGEAQLIVGWEALPDDVASLIHAHPTQNEALGEAHLALAGKPLHAHA</sequence>
<proteinExistence type="inferred from homology"/>
<keyword evidence="10" id="KW-1015">Disulfide bond</keyword>
<evidence type="ECO:0000256" key="9">
    <source>
        <dbReference type="ARBA" id="ARBA00023027"/>
    </source>
</evidence>
<dbReference type="RefSeq" id="WP_382402321.1">
    <property type="nucleotide sequence ID" value="NZ_JBHSWH010000001.1"/>
</dbReference>
<evidence type="ECO:0000259" key="14">
    <source>
        <dbReference type="Pfam" id="PF02852"/>
    </source>
</evidence>
<comment type="caution">
    <text evidence="16">The sequence shown here is derived from an EMBL/GenBank/DDBJ whole genome shotgun (WGS) entry which is preliminary data.</text>
</comment>
<evidence type="ECO:0000256" key="11">
    <source>
        <dbReference type="ARBA" id="ARBA00023284"/>
    </source>
</evidence>
<dbReference type="InterPro" id="IPR050151">
    <property type="entry name" value="Class-I_Pyr_Nuc-Dis_Oxidored"/>
</dbReference>
<dbReference type="Pfam" id="PF07992">
    <property type="entry name" value="Pyr_redox_2"/>
    <property type="match status" value="1"/>
</dbReference>
<dbReference type="InterPro" id="IPR006258">
    <property type="entry name" value="Lipoamide_DH"/>
</dbReference>
<dbReference type="InterPro" id="IPR023753">
    <property type="entry name" value="FAD/NAD-binding_dom"/>
</dbReference>
<keyword evidence="8 13" id="KW-0560">Oxidoreductase</keyword>
<dbReference type="PANTHER" id="PTHR22912">
    <property type="entry name" value="DISULFIDE OXIDOREDUCTASE"/>
    <property type="match status" value="1"/>
</dbReference>
<dbReference type="PIRSF" id="PIRSF000350">
    <property type="entry name" value="Mercury_reductase_MerA"/>
    <property type="match status" value="1"/>
</dbReference>
<dbReference type="PROSITE" id="PS00076">
    <property type="entry name" value="PYRIDINE_REDOX_1"/>
    <property type="match status" value="1"/>
</dbReference>
<keyword evidence="11 13" id="KW-0676">Redox-active center</keyword>
<evidence type="ECO:0000256" key="4">
    <source>
        <dbReference type="ARBA" id="ARBA00016961"/>
    </source>
</evidence>
<evidence type="ECO:0000256" key="13">
    <source>
        <dbReference type="RuleBase" id="RU003692"/>
    </source>
</evidence>
<evidence type="ECO:0000256" key="2">
    <source>
        <dbReference type="ARBA" id="ARBA00007532"/>
    </source>
</evidence>
<gene>
    <name evidence="16" type="primary">lpdA</name>
    <name evidence="16" type="ORF">ACFQDH_14055</name>
</gene>
<evidence type="ECO:0000313" key="17">
    <source>
        <dbReference type="Proteomes" id="UP001596298"/>
    </source>
</evidence>
<dbReference type="SUPFAM" id="SSF51905">
    <property type="entry name" value="FAD/NAD(P)-binding domain"/>
    <property type="match status" value="1"/>
</dbReference>
<name>A0ABW2AIF1_9MICO</name>
<dbReference type="SUPFAM" id="SSF55424">
    <property type="entry name" value="FAD/NAD-linked reductases, dimerisation (C-terminal) domain"/>
    <property type="match status" value="1"/>
</dbReference>
<comment type="subcellular location">
    <subcellularLocation>
        <location evidence="1">Cytoplasm</location>
    </subcellularLocation>
</comment>
<keyword evidence="5" id="KW-0963">Cytoplasm</keyword>
<dbReference type="Gene3D" id="3.50.50.60">
    <property type="entry name" value="FAD/NAD(P)-binding domain"/>
    <property type="match status" value="2"/>
</dbReference>
<comment type="miscellaneous">
    <text evidence="13">The active site is a redox-active disulfide bond.</text>
</comment>
<evidence type="ECO:0000259" key="15">
    <source>
        <dbReference type="Pfam" id="PF07992"/>
    </source>
</evidence>
<dbReference type="PRINTS" id="PR00411">
    <property type="entry name" value="PNDRDTASEI"/>
</dbReference>
<dbReference type="EMBL" id="JBHSWH010000001">
    <property type="protein sequence ID" value="MFC6706349.1"/>
    <property type="molecule type" value="Genomic_DNA"/>
</dbReference>
<feature type="domain" description="Pyridine nucleotide-disulphide oxidoreductase dimerisation" evidence="14">
    <location>
        <begin position="339"/>
        <end position="447"/>
    </location>
</feature>
<evidence type="ECO:0000313" key="16">
    <source>
        <dbReference type="EMBL" id="MFC6706349.1"/>
    </source>
</evidence>
<evidence type="ECO:0000256" key="7">
    <source>
        <dbReference type="ARBA" id="ARBA00022827"/>
    </source>
</evidence>
<dbReference type="InterPro" id="IPR016156">
    <property type="entry name" value="FAD/NAD-linked_Rdtase_dimer_sf"/>
</dbReference>
<dbReference type="InterPro" id="IPR036188">
    <property type="entry name" value="FAD/NAD-bd_sf"/>
</dbReference>
<evidence type="ECO:0000256" key="8">
    <source>
        <dbReference type="ARBA" id="ARBA00023002"/>
    </source>
</evidence>
<dbReference type="PANTHER" id="PTHR22912:SF217">
    <property type="entry name" value="DIHYDROLIPOYL DEHYDROGENASE"/>
    <property type="match status" value="1"/>
</dbReference>
<evidence type="ECO:0000256" key="6">
    <source>
        <dbReference type="ARBA" id="ARBA00022630"/>
    </source>
</evidence>
<organism evidence="16 17">
    <name type="scientific">Flexivirga alba</name>
    <dbReference type="NCBI Taxonomy" id="702742"/>
    <lineage>
        <taxon>Bacteria</taxon>
        <taxon>Bacillati</taxon>
        <taxon>Actinomycetota</taxon>
        <taxon>Actinomycetes</taxon>
        <taxon>Micrococcales</taxon>
        <taxon>Dermacoccaceae</taxon>
        <taxon>Flexivirga</taxon>
    </lineage>
</organism>
<dbReference type="GO" id="GO:0004148">
    <property type="term" value="F:dihydrolipoyl dehydrogenase (NADH) activity"/>
    <property type="evidence" value="ECO:0007669"/>
    <property type="project" value="UniProtKB-EC"/>
</dbReference>
<dbReference type="Pfam" id="PF02852">
    <property type="entry name" value="Pyr_redox_dim"/>
    <property type="match status" value="1"/>
</dbReference>
<comment type="cofactor">
    <cofactor evidence="13">
        <name>FAD</name>
        <dbReference type="ChEBI" id="CHEBI:57692"/>
    </cofactor>
    <text evidence="13">Binds 1 FAD per subunit.</text>
</comment>
<dbReference type="InterPro" id="IPR004099">
    <property type="entry name" value="Pyr_nucl-diS_OxRdtase_dimer"/>
</dbReference>
<protein>
    <recommendedName>
        <fullName evidence="4 13">Dihydrolipoyl dehydrogenase</fullName>
        <ecNumber evidence="3 13">1.8.1.4</ecNumber>
    </recommendedName>
</protein>
<accession>A0ABW2AIF1</accession>